<dbReference type="GO" id="GO:0019172">
    <property type="term" value="F:glyoxalase III activity"/>
    <property type="evidence" value="ECO:0007669"/>
    <property type="project" value="UniProtKB-EC"/>
</dbReference>
<dbReference type="InterPro" id="IPR050325">
    <property type="entry name" value="Prot/Nucl_acid_deglycase"/>
</dbReference>
<evidence type="ECO:0000259" key="6">
    <source>
        <dbReference type="Pfam" id="PF01965"/>
    </source>
</evidence>
<proteinExistence type="inferred from homology"/>
<dbReference type="STRING" id="341454.A0A4S2MJE4"/>
<dbReference type="Gene3D" id="3.40.50.880">
    <property type="match status" value="1"/>
</dbReference>
<evidence type="ECO:0000313" key="8">
    <source>
        <dbReference type="Proteomes" id="UP000298138"/>
    </source>
</evidence>
<evidence type="ECO:0000256" key="5">
    <source>
        <dbReference type="ARBA" id="ARBA00048082"/>
    </source>
</evidence>
<dbReference type="InterPro" id="IPR029062">
    <property type="entry name" value="Class_I_gatase-like"/>
</dbReference>
<accession>A0A4S2MJE4</accession>
<sequence length="230" mass="24153">MSKPSILFILTSQKSMSNGDPTGWYLPELAHPYHVLSPVASITVASPHGGEAPLDPSSAAAFSSDEISSTFLRDHSSVYKTTVPISSLLGKASSFAAIFFVGGHGPMYDLSSDPSSLSLVREFAEAGKVVAAVCHGPAGLLNVTLEDGKYLLDGEEVTGFSNEEEKLAGAQDKVPYSLEDELRKRGAKYVKAEEAWGEKVVVARGGKLITGENPASSLAIGEAIKRAIGA</sequence>
<dbReference type="FunCoup" id="A0A4S2MJE4">
    <property type="interactions" value="60"/>
</dbReference>
<evidence type="ECO:0000256" key="4">
    <source>
        <dbReference type="ARBA" id="ARBA00038493"/>
    </source>
</evidence>
<evidence type="ECO:0000256" key="1">
    <source>
        <dbReference type="ARBA" id="ARBA00013134"/>
    </source>
</evidence>
<reference evidence="7 8" key="1">
    <citation type="submission" date="2019-04" db="EMBL/GenBank/DDBJ databases">
        <title>Comparative genomics and transcriptomics to analyze fruiting body development in filamentous ascomycetes.</title>
        <authorList>
            <consortium name="DOE Joint Genome Institute"/>
            <person name="Lutkenhaus R."/>
            <person name="Traeger S."/>
            <person name="Breuer J."/>
            <person name="Kuo A."/>
            <person name="Lipzen A."/>
            <person name="Pangilinan J."/>
            <person name="Dilworth D."/>
            <person name="Sandor L."/>
            <person name="Poggeler S."/>
            <person name="Barry K."/>
            <person name="Grigoriev I.V."/>
            <person name="Nowrousian M."/>
        </authorList>
    </citation>
    <scope>NUCLEOTIDE SEQUENCE [LARGE SCALE GENOMIC DNA]</scope>
    <source>
        <strain evidence="7 8">CBS 389.68</strain>
    </source>
</reference>
<keyword evidence="2" id="KW-0346">Stress response</keyword>
<evidence type="ECO:0000256" key="3">
    <source>
        <dbReference type="ARBA" id="ARBA00023239"/>
    </source>
</evidence>
<dbReference type="GO" id="GO:0019243">
    <property type="term" value="P:methylglyoxal catabolic process to D-lactate via S-lactoyl-glutathione"/>
    <property type="evidence" value="ECO:0007669"/>
    <property type="project" value="TreeGrafter"/>
</dbReference>
<dbReference type="PANTHER" id="PTHR48094">
    <property type="entry name" value="PROTEIN/NUCLEIC ACID DEGLYCASE DJ-1-RELATED"/>
    <property type="match status" value="1"/>
</dbReference>
<evidence type="ECO:0000256" key="2">
    <source>
        <dbReference type="ARBA" id="ARBA00023016"/>
    </source>
</evidence>
<dbReference type="OrthoDB" id="543156at2759"/>
<name>A0A4S2MJE4_9PEZI</name>
<protein>
    <recommendedName>
        <fullName evidence="1">D-lactate dehydratase</fullName>
        <ecNumber evidence="1">4.2.1.130</ecNumber>
    </recommendedName>
</protein>
<keyword evidence="3" id="KW-0456">Lyase</keyword>
<evidence type="ECO:0000313" key="7">
    <source>
        <dbReference type="EMBL" id="TGZ76963.1"/>
    </source>
</evidence>
<dbReference type="SUPFAM" id="SSF52317">
    <property type="entry name" value="Class I glutamine amidotransferase-like"/>
    <property type="match status" value="1"/>
</dbReference>
<feature type="domain" description="DJ-1/PfpI" evidence="6">
    <location>
        <begin position="91"/>
        <end position="223"/>
    </location>
</feature>
<organism evidence="7 8">
    <name type="scientific">Ascodesmis nigricans</name>
    <dbReference type="NCBI Taxonomy" id="341454"/>
    <lineage>
        <taxon>Eukaryota</taxon>
        <taxon>Fungi</taxon>
        <taxon>Dikarya</taxon>
        <taxon>Ascomycota</taxon>
        <taxon>Pezizomycotina</taxon>
        <taxon>Pezizomycetes</taxon>
        <taxon>Pezizales</taxon>
        <taxon>Ascodesmidaceae</taxon>
        <taxon>Ascodesmis</taxon>
    </lineage>
</organism>
<dbReference type="Pfam" id="PF01965">
    <property type="entry name" value="DJ-1_PfpI"/>
    <property type="match status" value="1"/>
</dbReference>
<dbReference type="InParanoid" id="A0A4S2MJE4"/>
<comment type="catalytic activity">
    <reaction evidence="5">
        <text>methylglyoxal + H2O = (R)-lactate + H(+)</text>
        <dbReference type="Rhea" id="RHEA:27754"/>
        <dbReference type="ChEBI" id="CHEBI:15377"/>
        <dbReference type="ChEBI" id="CHEBI:15378"/>
        <dbReference type="ChEBI" id="CHEBI:16004"/>
        <dbReference type="ChEBI" id="CHEBI:17158"/>
        <dbReference type="EC" id="4.2.1.130"/>
    </reaction>
</comment>
<comment type="similarity">
    <text evidence="4">Belongs to the peptidase C56 family. HSP31-like subfamily.</text>
</comment>
<dbReference type="GO" id="GO:0005737">
    <property type="term" value="C:cytoplasm"/>
    <property type="evidence" value="ECO:0007669"/>
    <property type="project" value="TreeGrafter"/>
</dbReference>
<dbReference type="CDD" id="cd03141">
    <property type="entry name" value="GATase1_Hsp31_like"/>
    <property type="match status" value="1"/>
</dbReference>
<dbReference type="Proteomes" id="UP000298138">
    <property type="component" value="Unassembled WGS sequence"/>
</dbReference>
<dbReference type="EMBL" id="ML220162">
    <property type="protein sequence ID" value="TGZ76963.1"/>
    <property type="molecule type" value="Genomic_DNA"/>
</dbReference>
<gene>
    <name evidence="7" type="ORF">EX30DRAFT_360262</name>
</gene>
<dbReference type="AlphaFoldDB" id="A0A4S2MJE4"/>
<keyword evidence="8" id="KW-1185">Reference proteome</keyword>
<dbReference type="EC" id="4.2.1.130" evidence="1"/>
<dbReference type="PANTHER" id="PTHR48094:SF11">
    <property type="entry name" value="GLUTATHIONE-INDEPENDENT GLYOXALASE HSP31-RELATED"/>
    <property type="match status" value="1"/>
</dbReference>
<dbReference type="InterPro" id="IPR002818">
    <property type="entry name" value="DJ-1/PfpI"/>
</dbReference>